<dbReference type="InterPro" id="IPR013217">
    <property type="entry name" value="Methyltransf_12"/>
</dbReference>
<dbReference type="Gene3D" id="3.40.50.150">
    <property type="entry name" value="Vaccinia Virus protein VP39"/>
    <property type="match status" value="1"/>
</dbReference>
<keyword evidence="3" id="KW-1185">Reference proteome</keyword>
<reference evidence="3" key="1">
    <citation type="submission" date="2017-07" db="EMBL/GenBank/DDBJ databases">
        <title>Brachybacterium sp. VR2415.</title>
        <authorList>
            <person name="Tak E.J."/>
            <person name="Bae J.-W."/>
        </authorList>
    </citation>
    <scope>NUCLEOTIDE SEQUENCE [LARGE SCALE GENOMIC DNA]</scope>
    <source>
        <strain evidence="3">VR2415</strain>
    </source>
</reference>
<keyword evidence="2" id="KW-0489">Methyltransferase</keyword>
<dbReference type="Pfam" id="PF08242">
    <property type="entry name" value="Methyltransf_12"/>
    <property type="match status" value="1"/>
</dbReference>
<dbReference type="GO" id="GO:0032259">
    <property type="term" value="P:methylation"/>
    <property type="evidence" value="ECO:0007669"/>
    <property type="project" value="UniProtKB-KW"/>
</dbReference>
<accession>A0A220UAK1</accession>
<dbReference type="Proteomes" id="UP000198398">
    <property type="component" value="Chromosome"/>
</dbReference>
<feature type="domain" description="Methyltransferase type 12" evidence="1">
    <location>
        <begin position="26"/>
        <end position="118"/>
    </location>
</feature>
<proteinExistence type="predicted"/>
<keyword evidence="2" id="KW-0808">Transferase</keyword>
<dbReference type="InterPro" id="IPR029063">
    <property type="entry name" value="SAM-dependent_MTases_sf"/>
</dbReference>
<sequence>MVRDRGRRSGVDNGSTAGEDTRRTAIDLGCGLGIEARFLVENGYEVHAYDVDPSVVPALEMLAAELPVHPQIIDLAEIEHLPGADLVLACAALPFLRRDAFDGMWSAVVKALRPGAVLAVDLFGVHDDWATTEGTYLSRAEVERLLEGFEVIELTEEQRDGRSFSGPKHWHTFRVLARCP</sequence>
<protein>
    <submittedName>
        <fullName evidence="2">Methyltransferase</fullName>
    </submittedName>
</protein>
<evidence type="ECO:0000313" key="3">
    <source>
        <dbReference type="Proteomes" id="UP000198398"/>
    </source>
</evidence>
<name>A0A220UAK1_9MICO</name>
<dbReference type="SUPFAM" id="SSF53335">
    <property type="entry name" value="S-adenosyl-L-methionine-dependent methyltransferases"/>
    <property type="match status" value="1"/>
</dbReference>
<dbReference type="CDD" id="cd02440">
    <property type="entry name" value="AdoMet_MTases"/>
    <property type="match status" value="1"/>
</dbReference>
<organism evidence="2 3">
    <name type="scientific">Brachybacterium avium</name>
    <dbReference type="NCBI Taxonomy" id="2017485"/>
    <lineage>
        <taxon>Bacteria</taxon>
        <taxon>Bacillati</taxon>
        <taxon>Actinomycetota</taxon>
        <taxon>Actinomycetes</taxon>
        <taxon>Micrococcales</taxon>
        <taxon>Dermabacteraceae</taxon>
        <taxon>Brachybacterium</taxon>
    </lineage>
</organism>
<dbReference type="GO" id="GO:0008168">
    <property type="term" value="F:methyltransferase activity"/>
    <property type="evidence" value="ECO:0007669"/>
    <property type="project" value="UniProtKB-KW"/>
</dbReference>
<evidence type="ECO:0000313" key="2">
    <source>
        <dbReference type="EMBL" id="ASK64921.1"/>
    </source>
</evidence>
<evidence type="ECO:0000259" key="1">
    <source>
        <dbReference type="Pfam" id="PF08242"/>
    </source>
</evidence>
<dbReference type="AlphaFoldDB" id="A0A220UAK1"/>
<gene>
    <name evidence="2" type="ORF">CFK39_02705</name>
</gene>
<dbReference type="KEGG" id="brv:CFK39_02705"/>
<dbReference type="EMBL" id="CP022316">
    <property type="protein sequence ID" value="ASK64921.1"/>
    <property type="molecule type" value="Genomic_DNA"/>
</dbReference>